<evidence type="ECO:0000256" key="8">
    <source>
        <dbReference type="ARBA" id="ARBA00023140"/>
    </source>
</evidence>
<dbReference type="InterPro" id="IPR044536">
    <property type="entry name" value="PEX7"/>
</dbReference>
<reference evidence="12 13" key="1">
    <citation type="journal article" date="2013" name="BMC Genomics">
        <title>Genomics-driven discovery of the pneumocandin biosynthetic gene cluster in the fungus Glarea lozoyensis.</title>
        <authorList>
            <person name="Chen L."/>
            <person name="Yue Q."/>
            <person name="Zhang X."/>
            <person name="Xiang M."/>
            <person name="Wang C."/>
            <person name="Li S."/>
            <person name="Che Y."/>
            <person name="Ortiz-Lopez F.J."/>
            <person name="Bills G.F."/>
            <person name="Liu X."/>
            <person name="An Z."/>
        </authorList>
    </citation>
    <scope>NUCLEOTIDE SEQUENCE [LARGE SCALE GENOMIC DNA]</scope>
    <source>
        <strain evidence="13">ATCC 20868 / MF5171</strain>
    </source>
</reference>
<dbReference type="GO" id="GO:0005829">
    <property type="term" value="C:cytosol"/>
    <property type="evidence" value="ECO:0007669"/>
    <property type="project" value="UniProtKB-SubCell"/>
</dbReference>
<dbReference type="EMBL" id="KE145363">
    <property type="protein sequence ID" value="EPE30940.1"/>
    <property type="molecule type" value="Genomic_DNA"/>
</dbReference>
<dbReference type="Pfam" id="PF00400">
    <property type="entry name" value="WD40"/>
    <property type="match status" value="4"/>
</dbReference>
<keyword evidence="4" id="KW-0963">Cytoplasm</keyword>
<dbReference type="InterPro" id="IPR036322">
    <property type="entry name" value="WD40_repeat_dom_sf"/>
</dbReference>
<keyword evidence="8" id="KW-0576">Peroxisome</keyword>
<dbReference type="PROSITE" id="PS50082">
    <property type="entry name" value="WD_REPEATS_2"/>
    <property type="match status" value="1"/>
</dbReference>
<dbReference type="KEGG" id="glz:GLAREA_03907"/>
<evidence type="ECO:0000256" key="10">
    <source>
        <dbReference type="ARBA" id="ARBA00032565"/>
    </source>
</evidence>
<dbReference type="PROSITE" id="PS50294">
    <property type="entry name" value="WD_REPEATS_REGION"/>
    <property type="match status" value="1"/>
</dbReference>
<dbReference type="PANTHER" id="PTHR46027">
    <property type="entry name" value="PEROXISOMAL TARGETING SIGNAL 2 RECEPTOR"/>
    <property type="match status" value="1"/>
</dbReference>
<proteinExistence type="inferred from homology"/>
<evidence type="ECO:0000313" key="12">
    <source>
        <dbReference type="EMBL" id="EPE30940.1"/>
    </source>
</evidence>
<evidence type="ECO:0000256" key="1">
    <source>
        <dbReference type="ARBA" id="ARBA00004253"/>
    </source>
</evidence>
<dbReference type="STRING" id="1116229.S3CZA6"/>
<sequence>MMEFRTQGMNGYAVKYSPFFDSKIAVGAAANFGLVGNGRVYVLNLTPRGILAQQTWDTQDAVYDIAWSEKNENQMIAATGDGSVKLFDVSVPAGPVQQWHEHNREVYAVTWNLQTKDTFASSSWDGTIRVYSPERPQAILTLPTHSCTYSTQYSPHSPAVISSVTSDSHLRIFDLRTPASASNHLVHLIPIHGQPPTQGPSYNPLRPRHPPSEALTHDWNKYRDTVVATAGVDQIIRTFDIRNPRSGPVALLEGHKYAVRRITWSPHLSDTLLSASYDMTCRVWSDGSTMGHPTPQAPGQLPVPGRQLGEMGGHTEFVTGVDWCLFGAEGWCASTAWDERLLVWDVRATMGP</sequence>
<dbReference type="eggNOG" id="KOG0277">
    <property type="taxonomic scope" value="Eukaryota"/>
</dbReference>
<evidence type="ECO:0000256" key="2">
    <source>
        <dbReference type="ARBA" id="ARBA00004514"/>
    </source>
</evidence>
<keyword evidence="5 11" id="KW-0853">WD repeat</keyword>
<dbReference type="RefSeq" id="XP_008082351.1">
    <property type="nucleotide sequence ID" value="XM_008084160.1"/>
</dbReference>
<evidence type="ECO:0000256" key="7">
    <source>
        <dbReference type="ARBA" id="ARBA00022927"/>
    </source>
</evidence>
<accession>S3CZA6</accession>
<dbReference type="OMA" id="FAVHWNL"/>
<keyword evidence="7" id="KW-0653">Protein transport</keyword>
<dbReference type="InterPro" id="IPR015943">
    <property type="entry name" value="WD40/YVTN_repeat-like_dom_sf"/>
</dbReference>
<gene>
    <name evidence="12" type="ORF">GLAREA_03907</name>
</gene>
<organism evidence="12 13">
    <name type="scientific">Glarea lozoyensis (strain ATCC 20868 / MF5171)</name>
    <dbReference type="NCBI Taxonomy" id="1116229"/>
    <lineage>
        <taxon>Eukaryota</taxon>
        <taxon>Fungi</taxon>
        <taxon>Dikarya</taxon>
        <taxon>Ascomycota</taxon>
        <taxon>Pezizomycotina</taxon>
        <taxon>Leotiomycetes</taxon>
        <taxon>Helotiales</taxon>
        <taxon>Helotiaceae</taxon>
        <taxon>Glarea</taxon>
    </lineage>
</organism>
<dbReference type="SMART" id="SM00320">
    <property type="entry name" value="WD40"/>
    <property type="match status" value="6"/>
</dbReference>
<feature type="repeat" description="WD" evidence="11">
    <location>
        <begin position="252"/>
        <end position="285"/>
    </location>
</feature>
<dbReference type="GO" id="GO:0062137">
    <property type="term" value="C:cargo receptor complex"/>
    <property type="evidence" value="ECO:0007669"/>
    <property type="project" value="EnsemblFungi"/>
</dbReference>
<dbReference type="Proteomes" id="UP000016922">
    <property type="component" value="Unassembled WGS sequence"/>
</dbReference>
<dbReference type="HOGENOM" id="CLU_046581_1_0_1"/>
<evidence type="ECO:0000313" key="13">
    <source>
        <dbReference type="Proteomes" id="UP000016922"/>
    </source>
</evidence>
<evidence type="ECO:0000256" key="11">
    <source>
        <dbReference type="PROSITE-ProRule" id="PRU00221"/>
    </source>
</evidence>
<dbReference type="PROSITE" id="PS00678">
    <property type="entry name" value="WD_REPEATS_1"/>
    <property type="match status" value="1"/>
</dbReference>
<dbReference type="GO" id="GO:0016560">
    <property type="term" value="P:protein import into peroxisome matrix, docking"/>
    <property type="evidence" value="ECO:0007669"/>
    <property type="project" value="EnsemblFungi"/>
</dbReference>
<keyword evidence="3" id="KW-0813">Transport</keyword>
<dbReference type="GeneID" id="19462962"/>
<dbReference type="SUPFAM" id="SSF50978">
    <property type="entry name" value="WD40 repeat-like"/>
    <property type="match status" value="1"/>
</dbReference>
<evidence type="ECO:0000256" key="3">
    <source>
        <dbReference type="ARBA" id="ARBA00022448"/>
    </source>
</evidence>
<comment type="subcellular location">
    <subcellularLocation>
        <location evidence="2">Cytoplasm</location>
        <location evidence="2">Cytosol</location>
    </subcellularLocation>
    <subcellularLocation>
        <location evidence="1">Peroxisome matrix</location>
    </subcellularLocation>
</comment>
<evidence type="ECO:0000256" key="4">
    <source>
        <dbReference type="ARBA" id="ARBA00022490"/>
    </source>
</evidence>
<keyword evidence="6" id="KW-0677">Repeat</keyword>
<dbReference type="GO" id="GO:0005053">
    <property type="term" value="F:peroxisome matrix targeting signal-2 binding"/>
    <property type="evidence" value="ECO:0007669"/>
    <property type="project" value="EnsemblFungi"/>
</dbReference>
<dbReference type="GO" id="GO:0005782">
    <property type="term" value="C:peroxisomal matrix"/>
    <property type="evidence" value="ECO:0007669"/>
    <property type="project" value="UniProtKB-SubCell"/>
</dbReference>
<keyword evidence="13" id="KW-1185">Reference proteome</keyword>
<dbReference type="InterPro" id="IPR001680">
    <property type="entry name" value="WD40_rpt"/>
</dbReference>
<evidence type="ECO:0000256" key="5">
    <source>
        <dbReference type="ARBA" id="ARBA00022574"/>
    </source>
</evidence>
<dbReference type="GO" id="GO:0005778">
    <property type="term" value="C:peroxisomal membrane"/>
    <property type="evidence" value="ECO:0007669"/>
    <property type="project" value="EnsemblFungi"/>
</dbReference>
<dbReference type="Gene3D" id="2.130.10.10">
    <property type="entry name" value="YVTN repeat-like/Quinoprotein amine dehydrogenase"/>
    <property type="match status" value="1"/>
</dbReference>
<dbReference type="OrthoDB" id="273771at2759"/>
<dbReference type="InterPro" id="IPR019775">
    <property type="entry name" value="WD40_repeat_CS"/>
</dbReference>
<dbReference type="AlphaFoldDB" id="S3CZA6"/>
<comment type="similarity">
    <text evidence="9">Belongs to the WD repeat peroxin-7 family.</text>
</comment>
<evidence type="ECO:0000256" key="9">
    <source>
        <dbReference type="ARBA" id="ARBA00024017"/>
    </source>
</evidence>
<dbReference type="PANTHER" id="PTHR46027:SF1">
    <property type="entry name" value="PEROXISOMAL TARGETING SIGNAL 2 RECEPTOR"/>
    <property type="match status" value="1"/>
</dbReference>
<name>S3CZA6_GLAL2</name>
<protein>
    <recommendedName>
        <fullName evidence="10">Peroxin-7</fullName>
    </recommendedName>
</protein>
<evidence type="ECO:0000256" key="6">
    <source>
        <dbReference type="ARBA" id="ARBA00022737"/>
    </source>
</evidence>